<dbReference type="EMBL" id="JAVDXZ010000001">
    <property type="protein sequence ID" value="MDR7330866.1"/>
    <property type="molecule type" value="Genomic_DNA"/>
</dbReference>
<sequence>MRIGIVADRGQPAADVARVLQGLEDDDALKGVNVDMVTGTLPMTEEGEVQLERYGPSMRTARDWDRLIYVTDLPLTTRRRPVVSQTSTDGNDVLLSTPAFGAVLGRRRLGKELRSLLTGGGPVHGVEVAEPGDSSASSRVLDRPGRSLSLIGGMVRANQPGSILPAMAGSLAAMAATGGFGVFYGSIWNLSEAMGAWRLAVLSVMAVTVFSAWLIVRNRLWVRRGTQQSRWRENIDNIVTLLTIVLTVLLMFVVAAAGMALLSVVVVPGDYLKAELEEPASWASYVRIGWLSAALGTFAGAIGSNFDRSVEIRSAIYTVREYERRRAVAERIEEAEREGTLHDEDFIQRMRVWDSD</sequence>
<feature type="transmembrane region" description="Helical" evidence="1">
    <location>
        <begin position="163"/>
        <end position="184"/>
    </location>
</feature>
<proteinExistence type="predicted"/>
<feature type="transmembrane region" description="Helical" evidence="1">
    <location>
        <begin position="196"/>
        <end position="216"/>
    </location>
</feature>
<gene>
    <name evidence="2" type="ORF">J2S39_002542</name>
</gene>
<organism evidence="2 3">
    <name type="scientific">Corynebacterium guangdongense</name>
    <dbReference type="NCBI Taxonomy" id="1783348"/>
    <lineage>
        <taxon>Bacteria</taxon>
        <taxon>Bacillati</taxon>
        <taxon>Actinomycetota</taxon>
        <taxon>Actinomycetes</taxon>
        <taxon>Mycobacteriales</taxon>
        <taxon>Corynebacteriaceae</taxon>
        <taxon>Corynebacterium</taxon>
    </lineage>
</organism>
<name>A0ABU2A122_9CORY</name>
<keyword evidence="1" id="KW-0812">Transmembrane</keyword>
<protein>
    <submittedName>
        <fullName evidence="2">Membrane protein</fullName>
    </submittedName>
</protein>
<keyword evidence="1" id="KW-1133">Transmembrane helix</keyword>
<keyword evidence="1" id="KW-0472">Membrane</keyword>
<keyword evidence="3" id="KW-1185">Reference proteome</keyword>
<feature type="transmembrane region" description="Helical" evidence="1">
    <location>
        <begin position="237"/>
        <end position="262"/>
    </location>
</feature>
<reference evidence="2" key="1">
    <citation type="submission" date="2023-07" db="EMBL/GenBank/DDBJ databases">
        <title>Sequencing the genomes of 1000 actinobacteria strains.</title>
        <authorList>
            <person name="Klenk H.-P."/>
        </authorList>
    </citation>
    <scope>NUCLEOTIDE SEQUENCE</scope>
    <source>
        <strain evidence="2">DSM 107476</strain>
    </source>
</reference>
<accession>A0ABU2A122</accession>
<evidence type="ECO:0000313" key="2">
    <source>
        <dbReference type="EMBL" id="MDR7330866.1"/>
    </source>
</evidence>
<dbReference type="RefSeq" id="WP_290196985.1">
    <property type="nucleotide sequence ID" value="NZ_CP047654.1"/>
</dbReference>
<comment type="caution">
    <text evidence="2">The sequence shown here is derived from an EMBL/GenBank/DDBJ whole genome shotgun (WGS) entry which is preliminary data.</text>
</comment>
<evidence type="ECO:0000256" key="1">
    <source>
        <dbReference type="SAM" id="Phobius"/>
    </source>
</evidence>
<dbReference type="Proteomes" id="UP001180840">
    <property type="component" value="Unassembled WGS sequence"/>
</dbReference>
<evidence type="ECO:0000313" key="3">
    <source>
        <dbReference type="Proteomes" id="UP001180840"/>
    </source>
</evidence>
<feature type="transmembrane region" description="Helical" evidence="1">
    <location>
        <begin position="282"/>
        <end position="303"/>
    </location>
</feature>